<dbReference type="AlphaFoldDB" id="A0A140L4N3"/>
<dbReference type="Proteomes" id="UP000070427">
    <property type="component" value="Unassembled WGS sequence"/>
</dbReference>
<name>A0A140L4N3_9FIRM</name>
<dbReference type="EMBL" id="LOED01000026">
    <property type="protein sequence ID" value="KXG75508.1"/>
    <property type="molecule type" value="Genomic_DNA"/>
</dbReference>
<keyword evidence="1" id="KW-0175">Coiled coil</keyword>
<dbReference type="InParanoid" id="A0A140L4N3"/>
<comment type="caution">
    <text evidence="2">The sequence shown here is derived from an EMBL/GenBank/DDBJ whole genome shotgun (WGS) entry which is preliminary data.</text>
</comment>
<dbReference type="RefSeq" id="WP_066354273.1">
    <property type="nucleotide sequence ID" value="NZ_LOED01000026.1"/>
</dbReference>
<dbReference type="STRING" id="520764.AN618_18810"/>
<evidence type="ECO:0000313" key="3">
    <source>
        <dbReference type="Proteomes" id="UP000070427"/>
    </source>
</evidence>
<reference evidence="2 3" key="1">
    <citation type="submission" date="2015-12" db="EMBL/GenBank/DDBJ databases">
        <title>Draft genome sequnece of Fervidicola ferrireducens strain Y170.</title>
        <authorList>
            <person name="Patel B.K."/>
        </authorList>
    </citation>
    <scope>NUCLEOTIDE SEQUENCE [LARGE SCALE GENOMIC DNA]</scope>
    <source>
        <strain evidence="2 3">Y170</strain>
    </source>
</reference>
<evidence type="ECO:0000313" key="2">
    <source>
        <dbReference type="EMBL" id="KXG75508.1"/>
    </source>
</evidence>
<organism evidence="2 3">
    <name type="scientific">Fervidicola ferrireducens</name>
    <dbReference type="NCBI Taxonomy" id="520764"/>
    <lineage>
        <taxon>Bacteria</taxon>
        <taxon>Bacillati</taxon>
        <taxon>Bacillota</taxon>
        <taxon>Clostridia</taxon>
        <taxon>Thermosediminibacterales</taxon>
        <taxon>Thermosediminibacteraceae</taxon>
        <taxon>Fervidicola</taxon>
    </lineage>
</organism>
<feature type="coiled-coil region" evidence="1">
    <location>
        <begin position="167"/>
        <end position="222"/>
    </location>
</feature>
<accession>A0A140L4N3</accession>
<gene>
    <name evidence="2" type="ORF">AN618_18810</name>
</gene>
<sequence>MSAVSVISYETIKNAVENKATTAEEMYKSMAAHKSCLSVKIAQISEEIIKDRKYADPFYSLVSAAVKGEYKDNPRYRNISTCPYTSEDIHSFRWHLGRAVVEFLKNEPNITNTQCFKALGITKWTYYNAVKGFYKKRKVYYKRQNNTAKRTTQETEQAILRTIEQLREQVITRIGRYEDEIKTLKAANASLENELEKHRKLVETMQQLITNLRNELNVEEKEDKKESA</sequence>
<protein>
    <submittedName>
        <fullName evidence="2">Uncharacterized protein</fullName>
    </submittedName>
</protein>
<keyword evidence="3" id="KW-1185">Reference proteome</keyword>
<proteinExistence type="predicted"/>
<evidence type="ECO:0000256" key="1">
    <source>
        <dbReference type="SAM" id="Coils"/>
    </source>
</evidence>